<name>A0ABV7GJF3_9RHOB</name>
<feature type="region of interest" description="Disordered" evidence="1">
    <location>
        <begin position="1"/>
        <end position="83"/>
    </location>
</feature>
<reference evidence="4" key="1">
    <citation type="journal article" date="2019" name="Int. J. Syst. Evol. Microbiol.">
        <title>The Global Catalogue of Microorganisms (GCM) 10K type strain sequencing project: providing services to taxonomists for standard genome sequencing and annotation.</title>
        <authorList>
            <consortium name="The Broad Institute Genomics Platform"/>
            <consortium name="The Broad Institute Genome Sequencing Center for Infectious Disease"/>
            <person name="Wu L."/>
            <person name="Ma J."/>
        </authorList>
    </citation>
    <scope>NUCLEOTIDE SEQUENCE [LARGE SCALE GENOMIC DNA]</scope>
    <source>
        <strain evidence="4">KCTC 52366</strain>
    </source>
</reference>
<dbReference type="PROSITE" id="PS50828">
    <property type="entry name" value="SMR"/>
    <property type="match status" value="1"/>
</dbReference>
<comment type="caution">
    <text evidence="3">The sequence shown here is derived from an EMBL/GenBank/DDBJ whole genome shotgun (WGS) entry which is preliminary data.</text>
</comment>
<dbReference type="PANTHER" id="PTHR35562">
    <property type="entry name" value="DNA ENDONUCLEASE SMRA-RELATED"/>
    <property type="match status" value="1"/>
</dbReference>
<dbReference type="InterPro" id="IPR036063">
    <property type="entry name" value="Smr_dom_sf"/>
</dbReference>
<proteinExistence type="predicted"/>
<dbReference type="Pfam" id="PF01713">
    <property type="entry name" value="Smr"/>
    <property type="match status" value="1"/>
</dbReference>
<accession>A0ABV7GJF3</accession>
<feature type="domain" description="Smr" evidence="2">
    <location>
        <begin position="109"/>
        <end position="199"/>
    </location>
</feature>
<keyword evidence="4" id="KW-1185">Reference proteome</keyword>
<sequence length="202" mass="22875">MTKRRPRSLSADEEALWERIAKQTDPLNPKRKATPAKTPSTPKAQPKPDPKRNGTPVPPFRLGEKRTDTTPRHDFAPSIGESLSSAPIHMDRKKHTRMTRGKLKPEGKIDLHGMTLAQAHPALTRFLFDSHARDRRLVLVITGKGRDRDDDGPIPQRRGVLKHQVPHWLQSAPLNTVVLQVSEAHLKHGGTGAYYVYLRRRR</sequence>
<feature type="compositionally biased region" description="Basic and acidic residues" evidence="1">
    <location>
        <begin position="62"/>
        <end position="75"/>
    </location>
</feature>
<organism evidence="3 4">
    <name type="scientific">Psychromarinibacter halotolerans</name>
    <dbReference type="NCBI Taxonomy" id="1775175"/>
    <lineage>
        <taxon>Bacteria</taxon>
        <taxon>Pseudomonadati</taxon>
        <taxon>Pseudomonadota</taxon>
        <taxon>Alphaproteobacteria</taxon>
        <taxon>Rhodobacterales</taxon>
        <taxon>Paracoccaceae</taxon>
        <taxon>Psychromarinibacter</taxon>
    </lineage>
</organism>
<dbReference type="InterPro" id="IPR002625">
    <property type="entry name" value="Smr_dom"/>
</dbReference>
<dbReference type="RefSeq" id="WP_275632059.1">
    <property type="nucleotide sequence ID" value="NZ_JARGYD010000002.1"/>
</dbReference>
<gene>
    <name evidence="3" type="ORF">ACFOGP_03165</name>
</gene>
<dbReference type="Gene3D" id="3.30.1370.110">
    <property type="match status" value="1"/>
</dbReference>
<dbReference type="PANTHER" id="PTHR35562:SF2">
    <property type="entry name" value="DNA ENDONUCLEASE SMRA-RELATED"/>
    <property type="match status" value="1"/>
</dbReference>
<dbReference type="Proteomes" id="UP001595632">
    <property type="component" value="Unassembled WGS sequence"/>
</dbReference>
<dbReference type="EMBL" id="JBHRTB010000010">
    <property type="protein sequence ID" value="MFC3141689.1"/>
    <property type="molecule type" value="Genomic_DNA"/>
</dbReference>
<evidence type="ECO:0000256" key="1">
    <source>
        <dbReference type="SAM" id="MobiDB-lite"/>
    </source>
</evidence>
<dbReference type="SUPFAM" id="SSF160443">
    <property type="entry name" value="SMR domain-like"/>
    <property type="match status" value="1"/>
</dbReference>
<protein>
    <submittedName>
        <fullName evidence="3">Smr/MutS family protein</fullName>
    </submittedName>
</protein>
<evidence type="ECO:0000313" key="4">
    <source>
        <dbReference type="Proteomes" id="UP001595632"/>
    </source>
</evidence>
<evidence type="ECO:0000259" key="2">
    <source>
        <dbReference type="PROSITE" id="PS50828"/>
    </source>
</evidence>
<evidence type="ECO:0000313" key="3">
    <source>
        <dbReference type="EMBL" id="MFC3141689.1"/>
    </source>
</evidence>